<dbReference type="CDD" id="cd19097">
    <property type="entry name" value="AKR_unchar"/>
    <property type="match status" value="1"/>
</dbReference>
<evidence type="ECO:0000259" key="1">
    <source>
        <dbReference type="Pfam" id="PF00248"/>
    </source>
</evidence>
<dbReference type="SUPFAM" id="SSF51430">
    <property type="entry name" value="NAD(P)-linked oxidoreductase"/>
    <property type="match status" value="1"/>
</dbReference>
<dbReference type="Proteomes" id="UP000505355">
    <property type="component" value="Chromosome"/>
</dbReference>
<keyword evidence="3" id="KW-1185">Reference proteome</keyword>
<dbReference type="InterPro" id="IPR036812">
    <property type="entry name" value="NAD(P)_OxRdtase_dom_sf"/>
</dbReference>
<evidence type="ECO:0000313" key="3">
    <source>
        <dbReference type="Proteomes" id="UP000505355"/>
    </source>
</evidence>
<feature type="domain" description="NADP-dependent oxidoreductase" evidence="1">
    <location>
        <begin position="31"/>
        <end position="295"/>
    </location>
</feature>
<dbReference type="PANTHER" id="PTHR43312:SF1">
    <property type="entry name" value="NADP-DEPENDENT OXIDOREDUCTASE DOMAIN-CONTAINING PROTEIN"/>
    <property type="match status" value="1"/>
</dbReference>
<sequence>MKKRALGNTGIQVSEVAFGGVEIGMPYGIGVNGKEDMLSTEEAIDLLHEAADKGINFFDTARLYGESEAIMGQAFYDRRDKIVLATKCKHFKNADGSLPGYQTLKDIIESSLHESLGFLKTDYVDVFMLHQADLAILDNDDVRKVFAGLKRSGKIRVTGASTYTATETARAIDKGWDVIQLAFNLMDQQQAANFKHAQEQGTGIVVRSVLLKGLLSDKGRNLHPALSNVERHINEYRELLSDDIAGISTLATKFALSFNEVSSVLVGIDRSEYLDAAIRSVSGRLLNEAELSKAKQLVYPDPAFLDLPGWDRQGWLK</sequence>
<evidence type="ECO:0000313" key="2">
    <source>
        <dbReference type="EMBL" id="QKJ32619.1"/>
    </source>
</evidence>
<dbReference type="InterPro" id="IPR023210">
    <property type="entry name" value="NADP_OxRdtase_dom"/>
</dbReference>
<dbReference type="InterPro" id="IPR053135">
    <property type="entry name" value="AKR2_Oxidoreductase"/>
</dbReference>
<gene>
    <name evidence="2" type="ORF">HQ865_23595</name>
</gene>
<dbReference type="KEGG" id="mmab:HQ865_23595"/>
<name>A0A7D4UFD5_9SPHI</name>
<dbReference type="GO" id="GO:0016491">
    <property type="term" value="F:oxidoreductase activity"/>
    <property type="evidence" value="ECO:0007669"/>
    <property type="project" value="InterPro"/>
</dbReference>
<reference evidence="2 3" key="1">
    <citation type="submission" date="2020-05" db="EMBL/GenBank/DDBJ databases">
        <title>Mucilaginibacter mali sp. nov.</title>
        <authorList>
            <person name="Kim H.S."/>
            <person name="Lee K.C."/>
            <person name="Suh M.K."/>
            <person name="Kim J.-S."/>
            <person name="Han K.-I."/>
            <person name="Eom M.K."/>
            <person name="Shin Y.K."/>
            <person name="Lee J.-S."/>
        </authorList>
    </citation>
    <scope>NUCLEOTIDE SEQUENCE [LARGE SCALE GENOMIC DNA]</scope>
    <source>
        <strain evidence="2 3">G2-14</strain>
    </source>
</reference>
<protein>
    <submittedName>
        <fullName evidence="2">Aldo/keto reductase</fullName>
    </submittedName>
</protein>
<dbReference type="EMBL" id="CP054139">
    <property type="protein sequence ID" value="QKJ32619.1"/>
    <property type="molecule type" value="Genomic_DNA"/>
</dbReference>
<proteinExistence type="predicted"/>
<organism evidence="2 3">
    <name type="scientific">Mucilaginibacter mali</name>
    <dbReference type="NCBI Taxonomy" id="2740462"/>
    <lineage>
        <taxon>Bacteria</taxon>
        <taxon>Pseudomonadati</taxon>
        <taxon>Bacteroidota</taxon>
        <taxon>Sphingobacteriia</taxon>
        <taxon>Sphingobacteriales</taxon>
        <taxon>Sphingobacteriaceae</taxon>
        <taxon>Mucilaginibacter</taxon>
    </lineage>
</organism>
<dbReference type="Pfam" id="PF00248">
    <property type="entry name" value="Aldo_ket_red"/>
    <property type="match status" value="1"/>
</dbReference>
<dbReference type="RefSeq" id="WP_173417268.1">
    <property type="nucleotide sequence ID" value="NZ_CP054139.1"/>
</dbReference>
<dbReference type="PANTHER" id="PTHR43312">
    <property type="entry name" value="D-THREO-ALDOSE 1-DEHYDROGENASE"/>
    <property type="match status" value="1"/>
</dbReference>
<dbReference type="Gene3D" id="3.20.20.100">
    <property type="entry name" value="NADP-dependent oxidoreductase domain"/>
    <property type="match status" value="1"/>
</dbReference>
<dbReference type="InterPro" id="IPR020471">
    <property type="entry name" value="AKR"/>
</dbReference>
<dbReference type="AlphaFoldDB" id="A0A7D4UFD5"/>
<accession>A0A7D4UFD5</accession>
<dbReference type="PRINTS" id="PR00069">
    <property type="entry name" value="ALDKETRDTASE"/>
</dbReference>